<comment type="caution">
    <text evidence="2">The sequence shown here is derived from an EMBL/GenBank/DDBJ whole genome shotgun (WGS) entry which is preliminary data.</text>
</comment>
<dbReference type="EMBL" id="VSSQ01078989">
    <property type="protein sequence ID" value="MPN28630.1"/>
    <property type="molecule type" value="Genomic_DNA"/>
</dbReference>
<evidence type="ECO:0000313" key="2">
    <source>
        <dbReference type="EMBL" id="MPN28630.1"/>
    </source>
</evidence>
<feature type="region of interest" description="Disordered" evidence="1">
    <location>
        <begin position="1"/>
        <end position="45"/>
    </location>
</feature>
<proteinExistence type="predicted"/>
<gene>
    <name evidence="2" type="ORF">SDC9_176073</name>
</gene>
<organism evidence="2">
    <name type="scientific">bioreactor metagenome</name>
    <dbReference type="NCBI Taxonomy" id="1076179"/>
    <lineage>
        <taxon>unclassified sequences</taxon>
        <taxon>metagenomes</taxon>
        <taxon>ecological metagenomes</taxon>
    </lineage>
</organism>
<protein>
    <submittedName>
        <fullName evidence="2">Uncharacterized protein</fullName>
    </submittedName>
</protein>
<reference evidence="2" key="1">
    <citation type="submission" date="2019-08" db="EMBL/GenBank/DDBJ databases">
        <authorList>
            <person name="Kucharzyk K."/>
            <person name="Murdoch R.W."/>
            <person name="Higgins S."/>
            <person name="Loffler F."/>
        </authorList>
    </citation>
    <scope>NUCLEOTIDE SEQUENCE</scope>
</reference>
<name>A0A645GQX5_9ZZZZ</name>
<sequence length="85" mass="9112">MRVDGEGQVGRVDRQRDHRGGGEADRAVRPEGGDDRDPARMTPEDRLEVLDAHTVVPRTLLKTCHGSFLSSVAAVPPSSNGSGHL</sequence>
<evidence type="ECO:0000256" key="1">
    <source>
        <dbReference type="SAM" id="MobiDB-lite"/>
    </source>
</evidence>
<accession>A0A645GQX5</accession>
<dbReference type="AlphaFoldDB" id="A0A645GQX5"/>